<gene>
    <name evidence="1" type="ORF">Q9R08_05575</name>
</gene>
<evidence type="ECO:0000313" key="2">
    <source>
        <dbReference type="Proteomes" id="UP001235133"/>
    </source>
</evidence>
<proteinExistence type="predicted"/>
<name>A0ABU0Z094_9MICO</name>
<accession>A0ABU0Z094</accession>
<sequence length="173" mass="18503">MRCVAFMRNVNQGQRGHPSTSDIVAGFADAGCSDVQTFQSNGTILFDSDEPASVVEQAADAVAARSGHEREILWIPLSELAAIVDDYCATPEPRRFEFTLHSGAIIDPDDAGVVSLATEHRCSIVAAGKGWALVRNVVEGEGHATPVLESLTGRRATSRGLPTVIRLVSRFGR</sequence>
<keyword evidence="2" id="KW-1185">Reference proteome</keyword>
<dbReference type="InterPro" id="IPR012545">
    <property type="entry name" value="DUF1697"/>
</dbReference>
<comment type="caution">
    <text evidence="1">The sequence shown here is derived from an EMBL/GenBank/DDBJ whole genome shotgun (WGS) entry which is preliminary data.</text>
</comment>
<protein>
    <submittedName>
        <fullName evidence="1">DUF1697 domain-containing protein</fullName>
    </submittedName>
</protein>
<organism evidence="1 2">
    <name type="scientific">Microbacterium psychrotolerans</name>
    <dbReference type="NCBI Taxonomy" id="3068321"/>
    <lineage>
        <taxon>Bacteria</taxon>
        <taxon>Bacillati</taxon>
        <taxon>Actinomycetota</taxon>
        <taxon>Actinomycetes</taxon>
        <taxon>Micrococcales</taxon>
        <taxon>Microbacteriaceae</taxon>
        <taxon>Microbacterium</taxon>
    </lineage>
</organism>
<reference evidence="1 2" key="1">
    <citation type="submission" date="2023-08" db="EMBL/GenBank/DDBJ databases">
        <title>Microbacterium psychrotolerans sp. nov., a psychrotolerant bacterium isolated from soil in Heilongjiang Province, China.</title>
        <authorList>
            <person name="An P."/>
            <person name="Zhao D."/>
            <person name="Xiang H."/>
        </authorList>
    </citation>
    <scope>NUCLEOTIDE SEQUENCE [LARGE SCALE GENOMIC DNA]</scope>
    <source>
        <strain evidence="1 2">QXD-8</strain>
    </source>
</reference>
<dbReference type="Gene3D" id="3.30.70.1280">
    <property type="entry name" value="SP0830-like domains"/>
    <property type="match status" value="1"/>
</dbReference>
<dbReference type="RefSeq" id="WP_308866885.1">
    <property type="nucleotide sequence ID" value="NZ_JAVFWO010000002.1"/>
</dbReference>
<dbReference type="EMBL" id="JAVFWO010000002">
    <property type="protein sequence ID" value="MDQ7877443.1"/>
    <property type="molecule type" value="Genomic_DNA"/>
</dbReference>
<dbReference type="SUPFAM" id="SSF160379">
    <property type="entry name" value="SP0830-like"/>
    <property type="match status" value="1"/>
</dbReference>
<evidence type="ECO:0000313" key="1">
    <source>
        <dbReference type="EMBL" id="MDQ7877443.1"/>
    </source>
</evidence>
<dbReference type="Pfam" id="PF08002">
    <property type="entry name" value="DUF1697"/>
    <property type="match status" value="1"/>
</dbReference>
<dbReference type="Proteomes" id="UP001235133">
    <property type="component" value="Unassembled WGS sequence"/>
</dbReference>